<keyword evidence="4" id="KW-1185">Reference proteome</keyword>
<organism evidence="3 4">
    <name type="scientific">Rarispira pelagica</name>
    <dbReference type="NCBI Taxonomy" id="3141764"/>
    <lineage>
        <taxon>Bacteria</taxon>
        <taxon>Pseudomonadati</taxon>
        <taxon>Spirochaetota</taxon>
        <taxon>Spirochaetia</taxon>
        <taxon>Winmispirales</taxon>
        <taxon>Winmispiraceae</taxon>
        <taxon>Rarispira</taxon>
    </lineage>
</organism>
<reference evidence="3 4" key="1">
    <citation type="submission" date="2024-03" db="EMBL/GenBank/DDBJ databases">
        <title>Ignisphaera cupida sp. nov., a hyperthermophilic hydrolytic archaeon from a hot spring of Kamchatka, and proposal of Ignisphaeraceae fam. nov.</title>
        <authorList>
            <person name="Podosokorskaya O.A."/>
            <person name="Elcheninov A.G."/>
            <person name="Maltseva A.I."/>
            <person name="Zayulina K.S."/>
            <person name="Novikov A."/>
            <person name="Merkel A.Y."/>
        </authorList>
    </citation>
    <scope>NUCLEOTIDE SEQUENCE [LARGE SCALE GENOMIC DNA]</scope>
    <source>
        <strain evidence="3 4">38H-sp</strain>
    </source>
</reference>
<feature type="domain" description="SsuA/THI5-like" evidence="2">
    <location>
        <begin position="46"/>
        <end position="259"/>
    </location>
</feature>
<dbReference type="Proteomes" id="UP001466331">
    <property type="component" value="Unassembled WGS sequence"/>
</dbReference>
<dbReference type="InterPro" id="IPR015168">
    <property type="entry name" value="SsuA/THI5"/>
</dbReference>
<evidence type="ECO:0000313" key="3">
    <source>
        <dbReference type="EMBL" id="MEM5948309.1"/>
    </source>
</evidence>
<accession>A0ABU9UCB6</accession>
<name>A0ABU9UCB6_9SPIR</name>
<dbReference type="PANTHER" id="PTHR31528:SF3">
    <property type="entry name" value="THIAMINE BIOSYNTHESIS PROTEIN HI_0357-RELATED"/>
    <property type="match status" value="1"/>
</dbReference>
<dbReference type="Gene3D" id="3.40.190.10">
    <property type="entry name" value="Periplasmic binding protein-like II"/>
    <property type="match status" value="2"/>
</dbReference>
<protein>
    <submittedName>
        <fullName evidence="3">ABC transporter substrate-binding protein</fullName>
    </submittedName>
</protein>
<feature type="signal peptide" evidence="1">
    <location>
        <begin position="1"/>
        <end position="20"/>
    </location>
</feature>
<proteinExistence type="predicted"/>
<sequence length="330" mass="36357">MTKRLIIFFVFIVSIFSVLAEAEKESVADASTHATPVTVVLDWTVNTNHTGLYVALDKGYYKDTGLDVSIVSPPETGGASLVVAGKAQFFVSYQEEITYARAAGTKLKALAAVIQHNTSGFAARKEEGINTPRDFEGKTYGGWGSPMEEAVIQALMKRYDADYSKVKNVSVGAVDFFAATEGDVDFMWIFYGWDGIAAGLKGVDISYIPIAEIEPSLDYYTPVLASSDQYISEEPHITKAFVMATAKGYQYAIEHPEEAAQILLKYAPELDHDLVLASQKYLAGQYAKDAERWGQMKLSVWHDFAAWLKENGLLEGSFSPEDAFTNEFLP</sequence>
<dbReference type="Pfam" id="PF09084">
    <property type="entry name" value="NMT1"/>
    <property type="match status" value="1"/>
</dbReference>
<dbReference type="PANTHER" id="PTHR31528">
    <property type="entry name" value="4-AMINO-5-HYDROXYMETHYL-2-METHYLPYRIMIDINE PHOSPHATE SYNTHASE THI11-RELATED"/>
    <property type="match status" value="1"/>
</dbReference>
<evidence type="ECO:0000256" key="1">
    <source>
        <dbReference type="SAM" id="SignalP"/>
    </source>
</evidence>
<feature type="chain" id="PRO_5045138151" evidence="1">
    <location>
        <begin position="21"/>
        <end position="330"/>
    </location>
</feature>
<dbReference type="EMBL" id="JBCHKQ010000003">
    <property type="protein sequence ID" value="MEM5948309.1"/>
    <property type="molecule type" value="Genomic_DNA"/>
</dbReference>
<dbReference type="SUPFAM" id="SSF53850">
    <property type="entry name" value="Periplasmic binding protein-like II"/>
    <property type="match status" value="1"/>
</dbReference>
<keyword evidence="1" id="KW-0732">Signal</keyword>
<dbReference type="RefSeq" id="WP_420069762.1">
    <property type="nucleotide sequence ID" value="NZ_JBCHKQ010000003.1"/>
</dbReference>
<gene>
    <name evidence="3" type="ORF">WKV44_07110</name>
</gene>
<evidence type="ECO:0000313" key="4">
    <source>
        <dbReference type="Proteomes" id="UP001466331"/>
    </source>
</evidence>
<evidence type="ECO:0000259" key="2">
    <source>
        <dbReference type="Pfam" id="PF09084"/>
    </source>
</evidence>
<comment type="caution">
    <text evidence="3">The sequence shown here is derived from an EMBL/GenBank/DDBJ whole genome shotgun (WGS) entry which is preliminary data.</text>
</comment>
<dbReference type="InterPro" id="IPR027939">
    <property type="entry name" value="NMT1/THI5"/>
</dbReference>